<dbReference type="Gene3D" id="3.30.70.1430">
    <property type="entry name" value="Multidrug efflux transporter AcrB pore domain"/>
    <property type="match status" value="2"/>
</dbReference>
<comment type="caution">
    <text evidence="9">The sequence shown here is derived from an EMBL/GenBank/DDBJ whole genome shotgun (WGS) entry which is preliminary data.</text>
</comment>
<dbReference type="SUPFAM" id="SSF82714">
    <property type="entry name" value="Multidrug efflux transporter AcrB TolC docking domain, DN and DC subdomains"/>
    <property type="match status" value="2"/>
</dbReference>
<organism evidence="9 10">
    <name type="scientific">Marilutibacter aestuarii</name>
    <dbReference type="NCBI Taxonomy" id="1706195"/>
    <lineage>
        <taxon>Bacteria</taxon>
        <taxon>Pseudomonadati</taxon>
        <taxon>Pseudomonadota</taxon>
        <taxon>Gammaproteobacteria</taxon>
        <taxon>Lysobacterales</taxon>
        <taxon>Lysobacteraceae</taxon>
        <taxon>Marilutibacter</taxon>
    </lineage>
</organism>
<protein>
    <submittedName>
        <fullName evidence="9">CusA/CzcA family heavy metal efflux RND transporter</fullName>
    </submittedName>
</protein>
<feature type="transmembrane region" description="Helical" evidence="8">
    <location>
        <begin position="464"/>
        <end position="483"/>
    </location>
</feature>
<dbReference type="Gene3D" id="3.30.70.1320">
    <property type="entry name" value="Multidrug efflux transporter AcrB pore domain like"/>
    <property type="match status" value="1"/>
</dbReference>
<feature type="transmembrane region" description="Helical" evidence="8">
    <location>
        <begin position="495"/>
        <end position="518"/>
    </location>
</feature>
<dbReference type="SUPFAM" id="SSF82693">
    <property type="entry name" value="Multidrug efflux transporter AcrB pore domain, PN1, PN2, PC1 and PC2 subdomains"/>
    <property type="match status" value="3"/>
</dbReference>
<keyword evidence="4" id="KW-1003">Cell membrane</keyword>
<keyword evidence="6 8" id="KW-1133">Transmembrane helix</keyword>
<accession>A0A508A8U3</accession>
<feature type="transmembrane region" description="Helical" evidence="8">
    <location>
        <begin position="1043"/>
        <end position="1069"/>
    </location>
</feature>
<dbReference type="Proteomes" id="UP000318212">
    <property type="component" value="Unassembled WGS sequence"/>
</dbReference>
<dbReference type="PANTHER" id="PTHR32063:SF24">
    <property type="entry name" value="CATION EFFLUX SYSTEM (ACRB_ACRD_ACRF FAMILY)"/>
    <property type="match status" value="1"/>
</dbReference>
<dbReference type="OrthoDB" id="9758757at2"/>
<dbReference type="GO" id="GO:0042910">
    <property type="term" value="F:xenobiotic transmembrane transporter activity"/>
    <property type="evidence" value="ECO:0007669"/>
    <property type="project" value="TreeGrafter"/>
</dbReference>
<reference evidence="9 10" key="1">
    <citation type="submission" date="2019-06" db="EMBL/GenBank/DDBJ databases">
        <title>Lysobacter alkalisoli sp. nov. isolated from saline soil.</title>
        <authorList>
            <person name="Sun J.-Q."/>
            <person name="Xu L."/>
        </authorList>
    </citation>
    <scope>NUCLEOTIDE SEQUENCE [LARGE SCALE GENOMIC DNA]</scope>
    <source>
        <strain evidence="9 10">JCM 31130</strain>
    </source>
</reference>
<evidence type="ECO:0000313" key="9">
    <source>
        <dbReference type="EMBL" id="TQD42172.1"/>
    </source>
</evidence>
<gene>
    <name evidence="9" type="ORF">FKV25_11910</name>
</gene>
<dbReference type="EMBL" id="VICE01000111">
    <property type="protein sequence ID" value="TQD42172.1"/>
    <property type="molecule type" value="Genomic_DNA"/>
</dbReference>
<dbReference type="RefSeq" id="WP_141519022.1">
    <property type="nucleotide sequence ID" value="NZ_VICE01000111.1"/>
</dbReference>
<feature type="transmembrane region" description="Helical" evidence="8">
    <location>
        <begin position="21"/>
        <end position="38"/>
    </location>
</feature>
<evidence type="ECO:0000256" key="4">
    <source>
        <dbReference type="ARBA" id="ARBA00022475"/>
    </source>
</evidence>
<feature type="transmembrane region" description="Helical" evidence="8">
    <location>
        <begin position="406"/>
        <end position="429"/>
    </location>
</feature>
<dbReference type="GO" id="GO:0008324">
    <property type="term" value="F:monoatomic cation transmembrane transporter activity"/>
    <property type="evidence" value="ECO:0007669"/>
    <property type="project" value="InterPro"/>
</dbReference>
<dbReference type="InterPro" id="IPR027463">
    <property type="entry name" value="AcrB_DN_DC_subdom"/>
</dbReference>
<evidence type="ECO:0000256" key="2">
    <source>
        <dbReference type="ARBA" id="ARBA00010942"/>
    </source>
</evidence>
<feature type="transmembrane region" description="Helical" evidence="8">
    <location>
        <begin position="380"/>
        <end position="400"/>
    </location>
</feature>
<feature type="transmembrane region" description="Helical" evidence="8">
    <location>
        <begin position="561"/>
        <end position="580"/>
    </location>
</feature>
<dbReference type="Gene3D" id="3.30.2090.10">
    <property type="entry name" value="Multidrug efflux transporter AcrB TolC docking domain, DN and DC subdomains"/>
    <property type="match status" value="2"/>
</dbReference>
<dbReference type="AlphaFoldDB" id="A0A508A8U3"/>
<evidence type="ECO:0000256" key="1">
    <source>
        <dbReference type="ARBA" id="ARBA00004651"/>
    </source>
</evidence>
<feature type="transmembrane region" description="Helical" evidence="8">
    <location>
        <begin position="968"/>
        <end position="990"/>
    </location>
</feature>
<dbReference type="NCBIfam" id="TIGR00914">
    <property type="entry name" value="2A0601"/>
    <property type="match status" value="1"/>
</dbReference>
<keyword evidence="7 8" id="KW-0472">Membrane</keyword>
<keyword evidence="3" id="KW-0813">Transport</keyword>
<comment type="similarity">
    <text evidence="2">Belongs to the resistance-nodulation-cell division (RND) (TC 2.A.6) family.</text>
</comment>
<dbReference type="InterPro" id="IPR001036">
    <property type="entry name" value="Acrflvin-R"/>
</dbReference>
<evidence type="ECO:0000256" key="3">
    <source>
        <dbReference type="ARBA" id="ARBA00022448"/>
    </source>
</evidence>
<dbReference type="PRINTS" id="PR00702">
    <property type="entry name" value="ACRIFLAVINRP"/>
</dbReference>
<proteinExistence type="inferred from homology"/>
<evidence type="ECO:0000256" key="8">
    <source>
        <dbReference type="SAM" id="Phobius"/>
    </source>
</evidence>
<evidence type="ECO:0000313" key="10">
    <source>
        <dbReference type="Proteomes" id="UP000318212"/>
    </source>
</evidence>
<dbReference type="Pfam" id="PF00873">
    <property type="entry name" value="ACR_tran"/>
    <property type="match status" value="1"/>
</dbReference>
<feature type="transmembrane region" description="Helical" evidence="8">
    <location>
        <begin position="914"/>
        <end position="933"/>
    </location>
</feature>
<dbReference type="SUPFAM" id="SSF82866">
    <property type="entry name" value="Multidrug efflux transporter AcrB transmembrane domain"/>
    <property type="match status" value="2"/>
</dbReference>
<dbReference type="InterPro" id="IPR004763">
    <property type="entry name" value="CusA-like"/>
</dbReference>
<comment type="subcellular location">
    <subcellularLocation>
        <location evidence="1">Cell membrane</location>
        <topology evidence="1">Multi-pass membrane protein</topology>
    </subcellularLocation>
</comment>
<feature type="transmembrane region" description="Helical" evidence="8">
    <location>
        <begin position="1011"/>
        <end position="1031"/>
    </location>
</feature>
<keyword evidence="5 8" id="KW-0812">Transmembrane</keyword>
<dbReference type="Gene3D" id="3.30.70.1440">
    <property type="entry name" value="Multidrug efflux transporter AcrB pore domain"/>
    <property type="match status" value="1"/>
</dbReference>
<feature type="transmembrane region" description="Helical" evidence="8">
    <location>
        <begin position="354"/>
        <end position="373"/>
    </location>
</feature>
<evidence type="ECO:0000256" key="6">
    <source>
        <dbReference type="ARBA" id="ARBA00022989"/>
    </source>
</evidence>
<name>A0A508A8U3_9GAMM</name>
<feature type="transmembrane region" description="Helical" evidence="8">
    <location>
        <begin position="940"/>
        <end position="962"/>
    </location>
</feature>
<dbReference type="PANTHER" id="PTHR32063">
    <property type="match status" value="1"/>
</dbReference>
<dbReference type="GO" id="GO:0005886">
    <property type="term" value="C:plasma membrane"/>
    <property type="evidence" value="ECO:0007669"/>
    <property type="project" value="UniProtKB-SubCell"/>
</dbReference>
<evidence type="ECO:0000256" key="7">
    <source>
        <dbReference type="ARBA" id="ARBA00023136"/>
    </source>
</evidence>
<keyword evidence="10" id="KW-1185">Reference proteome</keyword>
<dbReference type="Gene3D" id="1.20.1640.10">
    <property type="entry name" value="Multidrug efflux transporter AcrB transmembrane domain"/>
    <property type="match status" value="2"/>
</dbReference>
<sequence length="1081" mass="115379">MRTDASVLETIIRFAIRRRGLVLAATLALVALGAWSLARLPIDATPDITNVQVQVNTEAAGYSPLEVEQRVTFPVETALAGLPGLDYTRSLSRYGLSQVTVVFEDGTDLYFARQQVNERLQQLGSQLPPGLDPAMGPMATGLGEIFMYTVDAEPGARKPDGSTWTATDLRTLQDWVIRPQLRNLPGVTEVDTIGGHERQVHVTPDPARLVAFDLGLDDVRRAIGLNNRNVGAGYIERNGQQFLVRVPGQVGAGDSPALEEIGAIVLDRRDGVPIRIRDVAEVGEGLELRSGAASQDGHEVVLGTVVMRVGANSREVARDVAAGLEKAAASLPEGVTATAVYDRTALVDRTIATVTRNLAEGALLVVLVLFLLLGNVRAALITAAVIPLAMLLTVTGMVRGGVSGNLMSLGALDFGLIVDGAVIIIENCLRRFDEARRLSGRALDADERRELTASATAEVVRPSLFGLSIITLVYLPIFALTGIEGKMFHPMAITVVLALGGAMLLSLTFVPASIALFLGREAPRRSHDGTRDHAAHDNRVMRLATHAYRPALGWAMRHRTAVLAGSLGLVVLSGLLASRLGSEFIPQLDEGDIALHAMRIPGTGLEQSVRMQQSLETWLKAVPEVERVFSKIGTAEVAADPMPPSVADTFLMLKPRDAWPDPRKPRATLVAELEAGVERLPGNNYEFTQPIQMRMNELISGVRAELAIKVFGDDLDTLLALGEAIADTARQVPGAADVRLEQASGLPMLTVTPDRVALARYGLNPGVVQDTVATAVGGEVASQLFEGDRRFDIVVRLPEALRRDPHALADLPIPLPEAFSQDEAGAGANWPSGLPGTVPLREVARIETVSGPSQVNRENGKRRVVVTANVRGRDLGGFVEEVRRRVGDNVELPAGYWVDYGGTFEQLILAGRRLAWVVPLTLALIFALLFMAFNSLRDAAIVFSGVPLALTGGVVALAMRGIPMSISAGVGFIALSGIAVLNGLVMIAFIRRLREDGLPLADAIRDGAIGRLRPVLMTALVASLGFVPMMLNVGTGAEVQRPLATVVVGGIASSTLLTLLVLPALYGWFHARTRVATAPPG</sequence>
<evidence type="ECO:0000256" key="5">
    <source>
        <dbReference type="ARBA" id="ARBA00022692"/>
    </source>
</evidence>